<evidence type="ECO:0000313" key="2">
    <source>
        <dbReference type="Proteomes" id="UP001597045"/>
    </source>
</evidence>
<dbReference type="InterPro" id="IPR016135">
    <property type="entry name" value="UBQ-conjugating_enzyme/RWD"/>
</dbReference>
<dbReference type="SUPFAM" id="SSF54495">
    <property type="entry name" value="UBC-like"/>
    <property type="match status" value="1"/>
</dbReference>
<evidence type="ECO:0000313" key="1">
    <source>
        <dbReference type="EMBL" id="MFD1048008.1"/>
    </source>
</evidence>
<name>A0ABW3MBI6_9PSEU</name>
<comment type="caution">
    <text evidence="1">The sequence shown here is derived from an EMBL/GenBank/DDBJ whole genome shotgun (WGS) entry which is preliminary data.</text>
</comment>
<feature type="non-terminal residue" evidence="1">
    <location>
        <position position="342"/>
    </location>
</feature>
<keyword evidence="2" id="KW-1185">Reference proteome</keyword>
<sequence length="342" mass="38407">MNGQSDGQKQAVRQLRRIQVITDHRVQVEEVIEPIPGGAITIEITIKCSGQDKQNPLVDLEGHEKFSLLVDPLFPFVRPEVRTPHLRFANRPNVMWGRWICLYLAENEWNPSEGMYDCVGRLLRWLRALADGSLSGPQINWHPPLTNKAFSPGCLIVGIDIPEGTTEAWGLIEATGSRRYELREWLPNRPTTPPLNLRAGRYFLAPLLVLPQPVGFDFPTDFDGLARLLVAQHIAAEQVQRLREAGRPSSFSPRWTDPPAPDAWPLHLMILGSPAPHRTASRASIAHLAVWRMDEGHGPEGRKLAWMTVFDQRPQVATRRDATRPVTWLNGKRVVVLGCGGL</sequence>
<reference evidence="2" key="1">
    <citation type="journal article" date="2019" name="Int. J. Syst. Evol. Microbiol.">
        <title>The Global Catalogue of Microorganisms (GCM) 10K type strain sequencing project: providing services to taxonomists for standard genome sequencing and annotation.</title>
        <authorList>
            <consortium name="The Broad Institute Genomics Platform"/>
            <consortium name="The Broad Institute Genome Sequencing Center for Infectious Disease"/>
            <person name="Wu L."/>
            <person name="Ma J."/>
        </authorList>
    </citation>
    <scope>NUCLEOTIDE SEQUENCE [LARGE SCALE GENOMIC DNA]</scope>
    <source>
        <strain evidence="2">JCM 31486</strain>
    </source>
</reference>
<dbReference type="EMBL" id="JBHTIS010001355">
    <property type="protein sequence ID" value="MFD1048008.1"/>
    <property type="molecule type" value="Genomic_DNA"/>
</dbReference>
<gene>
    <name evidence="1" type="ORF">ACFQ1S_21940</name>
</gene>
<dbReference type="Proteomes" id="UP001597045">
    <property type="component" value="Unassembled WGS sequence"/>
</dbReference>
<proteinExistence type="predicted"/>
<protein>
    <submittedName>
        <fullName evidence="1">Uncharacterized protein</fullName>
    </submittedName>
</protein>
<organism evidence="1 2">
    <name type="scientific">Kibdelosporangium lantanae</name>
    <dbReference type="NCBI Taxonomy" id="1497396"/>
    <lineage>
        <taxon>Bacteria</taxon>
        <taxon>Bacillati</taxon>
        <taxon>Actinomycetota</taxon>
        <taxon>Actinomycetes</taxon>
        <taxon>Pseudonocardiales</taxon>
        <taxon>Pseudonocardiaceae</taxon>
        <taxon>Kibdelosporangium</taxon>
    </lineage>
</organism>
<accession>A0ABW3MBI6</accession>